<keyword evidence="2" id="KW-1185">Reference proteome</keyword>
<accession>A0A1I0PYS6</accession>
<dbReference type="EMBL" id="FOJA01000001">
    <property type="protein sequence ID" value="SEW19813.1"/>
    <property type="molecule type" value="Genomic_DNA"/>
</dbReference>
<dbReference type="RefSeq" id="WP_089669350.1">
    <property type="nucleotide sequence ID" value="NZ_FOJA01000001.1"/>
</dbReference>
<name>A0A1I0PYS6_9EURY</name>
<sequence>MVEETAERLTEYLYSQVGDGLRTVVIVRDGDYAIHYLSDELRREYTNETYDEVVDTFRLESPFLSEELADSPVGERRALIDYHENACVIQFPYSASETILISVSREAGRDLIEFVEACRDIVGDRRGTAT</sequence>
<protein>
    <recommendedName>
        <fullName evidence="3">Roadblock/LAMTOR2 domain-containing protein</fullName>
    </recommendedName>
</protein>
<dbReference type="InterPro" id="IPR055944">
    <property type="entry name" value="DUF7522"/>
</dbReference>
<proteinExistence type="predicted"/>
<dbReference type="Proteomes" id="UP000198518">
    <property type="component" value="Unassembled WGS sequence"/>
</dbReference>
<evidence type="ECO:0008006" key="3">
    <source>
        <dbReference type="Google" id="ProtNLM"/>
    </source>
</evidence>
<gene>
    <name evidence="1" type="ORF">SAMN04487945_2111</name>
</gene>
<dbReference type="OrthoDB" id="199238at2157"/>
<dbReference type="AlphaFoldDB" id="A0A1I0PYS6"/>
<dbReference type="Pfam" id="PF24366">
    <property type="entry name" value="DUF7522"/>
    <property type="match status" value="1"/>
</dbReference>
<evidence type="ECO:0000313" key="1">
    <source>
        <dbReference type="EMBL" id="SEW19813.1"/>
    </source>
</evidence>
<organism evidence="1 2">
    <name type="scientific">Halobacterium jilantaiense</name>
    <dbReference type="NCBI Taxonomy" id="355548"/>
    <lineage>
        <taxon>Archaea</taxon>
        <taxon>Methanobacteriati</taxon>
        <taxon>Methanobacteriota</taxon>
        <taxon>Stenosarchaea group</taxon>
        <taxon>Halobacteria</taxon>
        <taxon>Halobacteriales</taxon>
        <taxon>Halobacteriaceae</taxon>
        <taxon>Halobacterium</taxon>
    </lineage>
</organism>
<evidence type="ECO:0000313" key="2">
    <source>
        <dbReference type="Proteomes" id="UP000198518"/>
    </source>
</evidence>
<reference evidence="1 2" key="1">
    <citation type="submission" date="2016-10" db="EMBL/GenBank/DDBJ databases">
        <authorList>
            <person name="de Groot N.N."/>
        </authorList>
    </citation>
    <scope>NUCLEOTIDE SEQUENCE [LARGE SCALE GENOMIC DNA]</scope>
    <source>
        <strain evidence="1 2">CGMCC 1.5337</strain>
    </source>
</reference>